<feature type="region of interest" description="Disordered" evidence="1">
    <location>
        <begin position="59"/>
        <end position="106"/>
    </location>
</feature>
<proteinExistence type="predicted"/>
<keyword evidence="3" id="KW-1185">Reference proteome</keyword>
<feature type="region of interest" description="Disordered" evidence="1">
    <location>
        <begin position="1"/>
        <end position="43"/>
    </location>
</feature>
<accession>A0AA88J358</accession>
<gene>
    <name evidence="2" type="ORF">TIFTF001_030019</name>
</gene>
<feature type="compositionally biased region" description="Basic and acidic residues" evidence="1">
    <location>
        <begin position="92"/>
        <end position="106"/>
    </location>
</feature>
<dbReference type="EMBL" id="BTGU01000104">
    <property type="protein sequence ID" value="GMN60920.1"/>
    <property type="molecule type" value="Genomic_DNA"/>
</dbReference>
<feature type="compositionally biased region" description="Basic residues" evidence="1">
    <location>
        <begin position="33"/>
        <end position="43"/>
    </location>
</feature>
<evidence type="ECO:0000313" key="2">
    <source>
        <dbReference type="EMBL" id="GMN60920.1"/>
    </source>
</evidence>
<evidence type="ECO:0000313" key="3">
    <source>
        <dbReference type="Proteomes" id="UP001187192"/>
    </source>
</evidence>
<protein>
    <submittedName>
        <fullName evidence="2">Uncharacterized protein</fullName>
    </submittedName>
</protein>
<dbReference type="AlphaFoldDB" id="A0AA88J358"/>
<sequence length="127" mass="14418">MKRANIAGPKRTGDLISDDQAGGDPAAESQPNHPRHPQSHPPWHRHWYTLFSLSLLVHTNQNPTKRKPLPLGSGSKANPFEDLTPLSRKVIGKKDSKGEEVEHKETYQRPRFLRGLVRDLSCFFFSK</sequence>
<evidence type="ECO:0000256" key="1">
    <source>
        <dbReference type="SAM" id="MobiDB-lite"/>
    </source>
</evidence>
<name>A0AA88J358_FICCA</name>
<comment type="caution">
    <text evidence="2">The sequence shown here is derived from an EMBL/GenBank/DDBJ whole genome shotgun (WGS) entry which is preliminary data.</text>
</comment>
<organism evidence="2 3">
    <name type="scientific">Ficus carica</name>
    <name type="common">Common fig</name>
    <dbReference type="NCBI Taxonomy" id="3494"/>
    <lineage>
        <taxon>Eukaryota</taxon>
        <taxon>Viridiplantae</taxon>
        <taxon>Streptophyta</taxon>
        <taxon>Embryophyta</taxon>
        <taxon>Tracheophyta</taxon>
        <taxon>Spermatophyta</taxon>
        <taxon>Magnoliopsida</taxon>
        <taxon>eudicotyledons</taxon>
        <taxon>Gunneridae</taxon>
        <taxon>Pentapetalae</taxon>
        <taxon>rosids</taxon>
        <taxon>fabids</taxon>
        <taxon>Rosales</taxon>
        <taxon>Moraceae</taxon>
        <taxon>Ficeae</taxon>
        <taxon>Ficus</taxon>
    </lineage>
</organism>
<dbReference type="Proteomes" id="UP001187192">
    <property type="component" value="Unassembled WGS sequence"/>
</dbReference>
<reference evidence="2" key="1">
    <citation type="submission" date="2023-07" db="EMBL/GenBank/DDBJ databases">
        <title>draft genome sequence of fig (Ficus carica).</title>
        <authorList>
            <person name="Takahashi T."/>
            <person name="Nishimura K."/>
        </authorList>
    </citation>
    <scope>NUCLEOTIDE SEQUENCE</scope>
</reference>